<dbReference type="Pfam" id="PF13517">
    <property type="entry name" value="FG-GAP_3"/>
    <property type="match status" value="1"/>
</dbReference>
<accession>A0ABX0H8B3</accession>
<evidence type="ECO:0000256" key="1">
    <source>
        <dbReference type="ARBA" id="ARBA00022729"/>
    </source>
</evidence>
<keyword evidence="1" id="KW-0732">Signal</keyword>
<dbReference type="EMBL" id="JAANYN010000005">
    <property type="protein sequence ID" value="NHE58018.1"/>
    <property type="molecule type" value="Genomic_DNA"/>
</dbReference>
<organism evidence="3 4">
    <name type="scientific">Cyclobacterium plantarum</name>
    <dbReference type="NCBI Taxonomy" id="2716263"/>
    <lineage>
        <taxon>Bacteria</taxon>
        <taxon>Pseudomonadati</taxon>
        <taxon>Bacteroidota</taxon>
        <taxon>Cytophagia</taxon>
        <taxon>Cytophagales</taxon>
        <taxon>Cyclobacteriaceae</taxon>
        <taxon>Cyclobacterium</taxon>
    </lineage>
</organism>
<dbReference type="InterPro" id="IPR028994">
    <property type="entry name" value="Integrin_alpha_N"/>
</dbReference>
<protein>
    <submittedName>
        <fullName evidence="3">VCBS repeat-containing protein</fullName>
    </submittedName>
</protein>
<proteinExistence type="predicted"/>
<dbReference type="PANTHER" id="PTHR44103">
    <property type="entry name" value="PROPROTEIN CONVERTASE P"/>
    <property type="match status" value="1"/>
</dbReference>
<dbReference type="Proteomes" id="UP000649799">
    <property type="component" value="Unassembled WGS sequence"/>
</dbReference>
<dbReference type="RefSeq" id="WP_166147996.1">
    <property type="nucleotide sequence ID" value="NZ_JAANYN010000005.1"/>
</dbReference>
<reference evidence="3 4" key="1">
    <citation type="submission" date="2020-03" db="EMBL/GenBank/DDBJ databases">
        <title>Cyclobacterium plantarum sp. nov., a marine bacterium isolated from a coastal-marine wetland.</title>
        <authorList>
            <person name="Sanchez-Porro C."/>
            <person name="Ventosa A."/>
            <person name="Amoozegar M."/>
        </authorList>
    </citation>
    <scope>NUCLEOTIDE SEQUENCE [LARGE SCALE GENOMIC DNA]</scope>
    <source>
        <strain evidence="3 4">GBPx2</strain>
    </source>
</reference>
<evidence type="ECO:0000313" key="3">
    <source>
        <dbReference type="EMBL" id="NHE58018.1"/>
    </source>
</evidence>
<name>A0ABX0H8B3_9BACT</name>
<gene>
    <name evidence="3" type="ORF">G9Q97_14480</name>
</gene>
<comment type="caution">
    <text evidence="3">The sequence shown here is derived from an EMBL/GenBank/DDBJ whole genome shotgun (WGS) entry which is preliminary data.</text>
</comment>
<keyword evidence="4" id="KW-1185">Reference proteome</keyword>
<sequence length="389" mass="43480">MIYLPFILVASVLFSQDPNPIFEEQTLDNQIEIGYGLAIGDVDGDGKPDILLADKKEFVWYRNGDWKRFVMVENLTPNDNVCIAARDINGDGKVEVAVGAQWNPGETSDDSLSGSVHYLIRPTDPTQKWEPVKLHHEPTVHRMRWIKADKGLFHLVMLPLHGRGNSGGEGAGVKVIGYEMQDEKGLDWKHWVIDQSMHITHNLEISPNEKAGESLYIGGKEGVKAFHYANNEWQAHPNGTWLVDDHGFGEIRIGKNASGHPFLTGVEPFHGPTLSVYLPNDDKFTRDNLMRKELTSDMNQGHGLATGDLLEQGEDQIIIGWREPNDSGDLGIKLFYTGPDHSWKAHWVDKNGMACEDLKVADLNGDGKPEIIASGRATKNLKIYWNKSN</sequence>
<dbReference type="PANTHER" id="PTHR44103:SF1">
    <property type="entry name" value="PROPROTEIN CONVERTASE P"/>
    <property type="match status" value="1"/>
</dbReference>
<evidence type="ECO:0000313" key="4">
    <source>
        <dbReference type="Proteomes" id="UP000649799"/>
    </source>
</evidence>
<evidence type="ECO:0000259" key="2">
    <source>
        <dbReference type="Pfam" id="PF22301"/>
    </source>
</evidence>
<dbReference type="Gene3D" id="2.130.10.130">
    <property type="entry name" value="Integrin alpha, N-terminal"/>
    <property type="match status" value="1"/>
</dbReference>
<dbReference type="InterPro" id="IPR054583">
    <property type="entry name" value="Beta-prop_AUDH"/>
</dbReference>
<dbReference type="Pfam" id="PF22301">
    <property type="entry name" value="AUDH_beta_propeller"/>
    <property type="match status" value="1"/>
</dbReference>
<feature type="domain" description="Aldos-2-ulose dehydratase beta-propeller" evidence="2">
    <location>
        <begin position="114"/>
        <end position="278"/>
    </location>
</feature>
<dbReference type="InterPro" id="IPR013517">
    <property type="entry name" value="FG-GAP"/>
</dbReference>
<dbReference type="SUPFAM" id="SSF69318">
    <property type="entry name" value="Integrin alpha N-terminal domain"/>
    <property type="match status" value="1"/>
</dbReference>